<dbReference type="EMBL" id="VORO01000025">
    <property type="protein sequence ID" value="TXD87380.1"/>
    <property type="molecule type" value="Genomic_DNA"/>
</dbReference>
<proteinExistence type="predicted"/>
<name>A0A5C6ZD05_9FLAO</name>
<evidence type="ECO:0000313" key="1">
    <source>
        <dbReference type="EMBL" id="TXD87380.1"/>
    </source>
</evidence>
<organism evidence="1 2">
    <name type="scientific">Subsaximicrobium wynnwilliamsii</name>
    <dbReference type="NCBI Taxonomy" id="291179"/>
    <lineage>
        <taxon>Bacteria</taxon>
        <taxon>Pseudomonadati</taxon>
        <taxon>Bacteroidota</taxon>
        <taxon>Flavobacteriia</taxon>
        <taxon>Flavobacteriales</taxon>
        <taxon>Flavobacteriaceae</taxon>
        <taxon>Subsaximicrobium</taxon>
    </lineage>
</organism>
<protein>
    <submittedName>
        <fullName evidence="1">Uncharacterized protein</fullName>
    </submittedName>
</protein>
<reference evidence="1 2" key="1">
    <citation type="submission" date="2019-08" db="EMBL/GenBank/DDBJ databases">
        <title>Genomes of Subsaximicrobium wynnwilliamsii strains.</title>
        <authorList>
            <person name="Bowman J.P."/>
        </authorList>
    </citation>
    <scope>NUCLEOTIDE SEQUENCE [LARGE SCALE GENOMIC DNA]</scope>
    <source>
        <strain evidence="1 2">2-80-2</strain>
    </source>
</reference>
<keyword evidence="2" id="KW-1185">Reference proteome</keyword>
<evidence type="ECO:0000313" key="2">
    <source>
        <dbReference type="Proteomes" id="UP000321578"/>
    </source>
</evidence>
<accession>A0A5C6ZD05</accession>
<dbReference type="OrthoDB" id="1443148at2"/>
<dbReference type="RefSeq" id="WP_147087939.1">
    <property type="nucleotide sequence ID" value="NZ_VORM01000007.1"/>
</dbReference>
<gene>
    <name evidence="1" type="ORF">ESY86_17055</name>
</gene>
<sequence>MNFKRTTIIPLDDAELAKQLFDAYLNKEFMILMIILGDTDSIRKALPKADNLATKSYYGMERWVLWIRNHDVLESTLRPLLETNEQDETLVYEDVKCFSTSPILDAATGVILKNAELNYLSLQRSFFKAQSHDTGLINDVNNSL</sequence>
<dbReference type="AlphaFoldDB" id="A0A5C6ZD05"/>
<dbReference type="Proteomes" id="UP000321578">
    <property type="component" value="Unassembled WGS sequence"/>
</dbReference>
<comment type="caution">
    <text evidence="1">The sequence shown here is derived from an EMBL/GenBank/DDBJ whole genome shotgun (WGS) entry which is preliminary data.</text>
</comment>